<comment type="caution">
    <text evidence="1">The sequence shown here is derived from an EMBL/GenBank/DDBJ whole genome shotgun (WGS) entry which is preliminary data.</text>
</comment>
<sequence>MRLLRHIWEVLGENDIYPLIGKECNIYLKWTRQTAYDWQFLKLDLRGILIASTYANTLSHRSYHACNRTH</sequence>
<reference evidence="1" key="1">
    <citation type="submission" date="2020-08" db="EMBL/GenBank/DDBJ databases">
        <title>Genomic Encyclopedia of Type Strains, Phase IV (KMG-V): Genome sequencing to study the core and pangenomes of soil and plant-associated prokaryotes.</title>
        <authorList>
            <person name="Whitman W."/>
        </authorList>
    </citation>
    <scope>NUCLEOTIDE SEQUENCE [LARGE SCALE GENOMIC DNA]</scope>
    <source>
        <strain evidence="1">M8UP27</strain>
    </source>
</reference>
<evidence type="ECO:0000313" key="1">
    <source>
        <dbReference type="EMBL" id="MBB5316812.1"/>
    </source>
</evidence>
<accession>A0A7W8MR23</accession>
<name>A0A7W8MR23_9BACT</name>
<dbReference type="Proteomes" id="UP000568106">
    <property type="component" value="Unassembled WGS sequence"/>
</dbReference>
<organism evidence="1 2">
    <name type="scientific">Tunturiibacter empetritectus</name>
    <dbReference type="NCBI Taxonomy" id="3069691"/>
    <lineage>
        <taxon>Bacteria</taxon>
        <taxon>Pseudomonadati</taxon>
        <taxon>Acidobacteriota</taxon>
        <taxon>Terriglobia</taxon>
        <taxon>Terriglobales</taxon>
        <taxon>Acidobacteriaceae</taxon>
        <taxon>Tunturiibacter</taxon>
    </lineage>
</organism>
<proteinExistence type="predicted"/>
<keyword evidence="2" id="KW-1185">Reference proteome</keyword>
<evidence type="ECO:0000313" key="2">
    <source>
        <dbReference type="Proteomes" id="UP000568106"/>
    </source>
</evidence>
<dbReference type="AlphaFoldDB" id="A0A7W8MR23"/>
<protein>
    <submittedName>
        <fullName evidence="1">Uncharacterized protein</fullName>
    </submittedName>
</protein>
<gene>
    <name evidence="1" type="ORF">HDF09_001481</name>
</gene>
<dbReference type="EMBL" id="JACHDY010000002">
    <property type="protein sequence ID" value="MBB5316812.1"/>
    <property type="molecule type" value="Genomic_DNA"/>
</dbReference>